<gene>
    <name evidence="2" type="ORF">BACERE00191_01952</name>
</gene>
<protein>
    <submittedName>
        <fullName evidence="2">Uncharacterized protein</fullName>
    </submittedName>
</protein>
<accession>A0A1Y5ZDL3</accession>
<evidence type="ECO:0000313" key="3">
    <source>
        <dbReference type="Proteomes" id="UP000194499"/>
    </source>
</evidence>
<dbReference type="RefSeq" id="WP_154644223.1">
    <property type="nucleotide sequence ID" value="NZ_FWZB01000036.1"/>
</dbReference>
<organism evidence="2 3">
    <name type="scientific">Bacillus pacificus</name>
    <dbReference type="NCBI Taxonomy" id="2026187"/>
    <lineage>
        <taxon>Bacteria</taxon>
        <taxon>Bacillati</taxon>
        <taxon>Bacillota</taxon>
        <taxon>Bacilli</taxon>
        <taxon>Bacillales</taxon>
        <taxon>Bacillaceae</taxon>
        <taxon>Bacillus</taxon>
        <taxon>Bacillus cereus group</taxon>
    </lineage>
</organism>
<proteinExistence type="predicted"/>
<dbReference type="Proteomes" id="UP000194499">
    <property type="component" value="Unassembled WGS sequence"/>
</dbReference>
<sequence length="57" mass="7009">MGFFKDKEEMFNHRADRFSREADQYVREGKTEKAEWAKEQEFENREKADKYKGQDGW</sequence>
<dbReference type="EMBL" id="FWZB01000036">
    <property type="protein sequence ID" value="SMD93614.1"/>
    <property type="molecule type" value="Genomic_DNA"/>
</dbReference>
<feature type="region of interest" description="Disordered" evidence="1">
    <location>
        <begin position="22"/>
        <end position="57"/>
    </location>
</feature>
<evidence type="ECO:0000256" key="1">
    <source>
        <dbReference type="SAM" id="MobiDB-lite"/>
    </source>
</evidence>
<name>A0A1Y5ZDL3_9BACI</name>
<evidence type="ECO:0000313" key="2">
    <source>
        <dbReference type="EMBL" id="SMD93614.1"/>
    </source>
</evidence>
<dbReference type="AlphaFoldDB" id="A0A1Y5ZDL3"/>
<reference evidence="3" key="1">
    <citation type="submission" date="2017-04" db="EMBL/GenBank/DDBJ databases">
        <authorList>
            <person name="Criscuolo A."/>
        </authorList>
    </citation>
    <scope>NUCLEOTIDE SEQUENCE [LARGE SCALE GENOMIC DNA]</scope>
</reference>